<dbReference type="EMBL" id="RJKX01000016">
    <property type="protein sequence ID" value="ROP83598.1"/>
    <property type="molecule type" value="Genomic_DNA"/>
</dbReference>
<dbReference type="Proteomes" id="UP000278222">
    <property type="component" value="Unassembled WGS sequence"/>
</dbReference>
<dbReference type="RefSeq" id="WP_123693300.1">
    <property type="nucleotide sequence ID" value="NZ_AP019700.1"/>
</dbReference>
<feature type="transmembrane region" description="Helical" evidence="4">
    <location>
        <begin position="257"/>
        <end position="275"/>
    </location>
</feature>
<dbReference type="InterPro" id="IPR020846">
    <property type="entry name" value="MFS_dom"/>
</dbReference>
<accession>A0A3N1KZ56</accession>
<evidence type="ECO:0000313" key="7">
    <source>
        <dbReference type="Proteomes" id="UP000278222"/>
    </source>
</evidence>
<dbReference type="GO" id="GO:0022857">
    <property type="term" value="F:transmembrane transporter activity"/>
    <property type="evidence" value="ECO:0007669"/>
    <property type="project" value="InterPro"/>
</dbReference>
<feature type="transmembrane region" description="Helical" evidence="4">
    <location>
        <begin position="287"/>
        <end position="305"/>
    </location>
</feature>
<keyword evidence="3 4" id="KW-0472">Membrane</keyword>
<name>A0A3N1KZ56_9PROT</name>
<proteinExistence type="predicted"/>
<dbReference type="AlphaFoldDB" id="A0A3N1KZ56"/>
<dbReference type="InterPro" id="IPR011701">
    <property type="entry name" value="MFS"/>
</dbReference>
<feature type="transmembrane region" description="Helical" evidence="4">
    <location>
        <begin position="345"/>
        <end position="368"/>
    </location>
</feature>
<feature type="domain" description="Major facilitator superfamily (MFS) profile" evidence="5">
    <location>
        <begin position="19"/>
        <end position="400"/>
    </location>
</feature>
<feature type="transmembrane region" description="Helical" evidence="4">
    <location>
        <begin position="223"/>
        <end position="245"/>
    </location>
</feature>
<evidence type="ECO:0000256" key="3">
    <source>
        <dbReference type="ARBA" id="ARBA00023136"/>
    </source>
</evidence>
<keyword evidence="2 4" id="KW-1133">Transmembrane helix</keyword>
<feature type="transmembrane region" description="Helical" evidence="4">
    <location>
        <begin position="374"/>
        <end position="396"/>
    </location>
</feature>
<dbReference type="Gene3D" id="1.20.1250.20">
    <property type="entry name" value="MFS general substrate transporter like domains"/>
    <property type="match status" value="1"/>
</dbReference>
<dbReference type="PROSITE" id="PS50850">
    <property type="entry name" value="MFS"/>
    <property type="match status" value="1"/>
</dbReference>
<evidence type="ECO:0000313" key="6">
    <source>
        <dbReference type="EMBL" id="ROP83598.1"/>
    </source>
</evidence>
<evidence type="ECO:0000256" key="2">
    <source>
        <dbReference type="ARBA" id="ARBA00022989"/>
    </source>
</evidence>
<feature type="transmembrane region" description="Helical" evidence="4">
    <location>
        <begin position="20"/>
        <end position="44"/>
    </location>
</feature>
<dbReference type="OrthoDB" id="146345at2"/>
<dbReference type="InterPro" id="IPR050327">
    <property type="entry name" value="Proton-linked_MCT"/>
</dbReference>
<dbReference type="InterPro" id="IPR036259">
    <property type="entry name" value="MFS_trans_sf"/>
</dbReference>
<dbReference type="SUPFAM" id="SSF103473">
    <property type="entry name" value="MFS general substrate transporter"/>
    <property type="match status" value="1"/>
</dbReference>
<keyword evidence="1 4" id="KW-0812">Transmembrane</keyword>
<dbReference type="PANTHER" id="PTHR11360:SF290">
    <property type="entry name" value="MONOCARBOXYLATE MFS PERMEASE"/>
    <property type="match status" value="1"/>
</dbReference>
<feature type="transmembrane region" description="Helical" evidence="4">
    <location>
        <begin position="106"/>
        <end position="131"/>
    </location>
</feature>
<feature type="transmembrane region" description="Helical" evidence="4">
    <location>
        <begin position="80"/>
        <end position="100"/>
    </location>
</feature>
<dbReference type="PANTHER" id="PTHR11360">
    <property type="entry name" value="MONOCARBOXYLATE TRANSPORTER"/>
    <property type="match status" value="1"/>
</dbReference>
<dbReference type="Pfam" id="PF07690">
    <property type="entry name" value="MFS_1"/>
    <property type="match status" value="1"/>
</dbReference>
<feature type="transmembrane region" description="Helical" evidence="4">
    <location>
        <begin position="143"/>
        <end position="162"/>
    </location>
</feature>
<reference evidence="6 7" key="1">
    <citation type="submission" date="2018-11" db="EMBL/GenBank/DDBJ databases">
        <title>Genomic Encyclopedia of Type Strains, Phase IV (KMG-IV): sequencing the most valuable type-strain genomes for metagenomic binning, comparative biology and taxonomic classification.</title>
        <authorList>
            <person name="Goeker M."/>
        </authorList>
    </citation>
    <scope>NUCLEOTIDE SEQUENCE [LARGE SCALE GENOMIC DNA]</scope>
    <source>
        <strain evidence="6 7">DSM 5900</strain>
    </source>
</reference>
<comment type="caution">
    <text evidence="6">The sequence shown here is derived from an EMBL/GenBank/DDBJ whole genome shotgun (WGS) entry which is preliminary data.</text>
</comment>
<protein>
    <submittedName>
        <fullName evidence="6">Cyanate permease</fullName>
    </submittedName>
</protein>
<sequence>MNAGRRPDSGVESSYAWLRLGVSVLLGAVGGVGFWSVVVVLPSVQAEFGVDRGTASIPYTATMLGFAFGGILMGRLADRLGIVPPVLLGAVAIAAGYVGSAYSTSLWQFALCHGVLIGLFGSSAVFGPLIADISYWFTRRRGIAVGICASGNYLAGTIWPSVIQAMVEDMGWRGAYMVVGLVCVTLMVPLALCLRRPAPQQRAQPAATDSSGAGAMSPNRLQLLLAFAGITCCLAMSMPQVHIVAYCGDLGYGVARGAEMLSLMLGFGIISRLASGWISDRIGGVRTLLLGSTLQGLTLIFYLPFDGLTSLYVVSALFGLSQGGIVPSYAIIVREYMPAREAGTRVGVVLMSTIIGMALGGWMSGVIYDVTGSYQAAFINGTIWNLVNVAIALWLLQRRPPRLAAA</sequence>
<keyword evidence="7" id="KW-1185">Reference proteome</keyword>
<feature type="transmembrane region" description="Helical" evidence="4">
    <location>
        <begin position="56"/>
        <end position="73"/>
    </location>
</feature>
<feature type="transmembrane region" description="Helical" evidence="4">
    <location>
        <begin position="174"/>
        <end position="194"/>
    </location>
</feature>
<evidence type="ECO:0000256" key="4">
    <source>
        <dbReference type="SAM" id="Phobius"/>
    </source>
</evidence>
<evidence type="ECO:0000259" key="5">
    <source>
        <dbReference type="PROSITE" id="PS50850"/>
    </source>
</evidence>
<evidence type="ECO:0000256" key="1">
    <source>
        <dbReference type="ARBA" id="ARBA00022692"/>
    </source>
</evidence>
<dbReference type="CDD" id="cd17355">
    <property type="entry name" value="MFS_YcxA_like"/>
    <property type="match status" value="1"/>
</dbReference>
<organism evidence="6 7">
    <name type="scientific">Stella humosa</name>
    <dbReference type="NCBI Taxonomy" id="94"/>
    <lineage>
        <taxon>Bacteria</taxon>
        <taxon>Pseudomonadati</taxon>
        <taxon>Pseudomonadota</taxon>
        <taxon>Alphaproteobacteria</taxon>
        <taxon>Rhodospirillales</taxon>
        <taxon>Stellaceae</taxon>
        <taxon>Stella</taxon>
    </lineage>
</organism>
<gene>
    <name evidence="6" type="ORF">EDC65_4247</name>
</gene>
<feature type="transmembrane region" description="Helical" evidence="4">
    <location>
        <begin position="311"/>
        <end position="333"/>
    </location>
</feature>